<organism evidence="1 2">
    <name type="scientific">Aeromonas phage AS-zj</name>
    <dbReference type="NCBI Taxonomy" id="2024208"/>
    <lineage>
        <taxon>Viruses</taxon>
        <taxon>Duplodnaviria</taxon>
        <taxon>Heunggongvirae</taxon>
        <taxon>Uroviricota</taxon>
        <taxon>Caudoviricetes</taxon>
        <taxon>Pantevenvirales</taxon>
        <taxon>Straboviridae</taxon>
        <taxon>Emmerichvirinae</taxon>
        <taxon>Ceceduovirus</taxon>
        <taxon>Ceceduovirus aszj</taxon>
    </lineage>
</organism>
<dbReference type="RefSeq" id="YP_009834595.1">
    <property type="nucleotide sequence ID" value="NC_048673.1"/>
</dbReference>
<dbReference type="EMBL" id="MF448340">
    <property type="protein sequence ID" value="ASU00257.1"/>
    <property type="molecule type" value="Genomic_DNA"/>
</dbReference>
<accession>A0A223LDF1</accession>
<keyword evidence="2" id="KW-1185">Reference proteome</keyword>
<proteinExistence type="predicted"/>
<evidence type="ECO:0000313" key="2">
    <source>
        <dbReference type="Proteomes" id="UP000226092"/>
    </source>
</evidence>
<sequence length="184" mass="21674">MKIGYCHYSTFMSQWTVWIGESGEFKDAVRYNPDDCVVDHKAGTIEINNDGVISRWEFEPNSSIGDTVYKAFVREEKEYIVGREYTKVWITSEMSITIPTEFLKRTKFRSQEWFIKEYKRYIGSKYPSDIKTITSSVIDMMIRHHLYRHRGLEDCQTIPTVYKTVDILKEALGSINFTMEDVFV</sequence>
<dbReference type="KEGG" id="vg:55604662"/>
<dbReference type="Proteomes" id="UP000226092">
    <property type="component" value="Segment"/>
</dbReference>
<dbReference type="GeneID" id="55604662"/>
<reference evidence="1 2" key="1">
    <citation type="submission" date="2017-07" db="EMBL/GenBank/DDBJ databases">
        <title>In vitro design and evaluation of phage cocktails against multidrug-resistant Aeromonas salmonicida.</title>
        <authorList>
            <person name="Chen L."/>
            <person name="Yuan S."/>
            <person name="Ma Y."/>
        </authorList>
    </citation>
    <scope>NUCLEOTIDE SEQUENCE [LARGE SCALE GENOMIC DNA]</scope>
</reference>
<name>A0A223LDF1_9CAUD</name>
<protein>
    <submittedName>
        <fullName evidence="1">Uncharacterized protein</fullName>
    </submittedName>
</protein>
<evidence type="ECO:0000313" key="1">
    <source>
        <dbReference type="EMBL" id="ASU00257.1"/>
    </source>
</evidence>